<evidence type="ECO:0000256" key="1">
    <source>
        <dbReference type="SAM" id="SignalP"/>
    </source>
</evidence>
<gene>
    <name evidence="2" type="ORF">LX80_02537</name>
</gene>
<feature type="signal peptide" evidence="1">
    <location>
        <begin position="1"/>
        <end position="19"/>
    </location>
</feature>
<dbReference type="AlphaFoldDB" id="A0A2W7RHY9"/>
<keyword evidence="1" id="KW-0732">Signal</keyword>
<protein>
    <recommendedName>
        <fullName evidence="4">Lipocalin-like protein</fullName>
    </recommendedName>
</protein>
<comment type="caution">
    <text evidence="2">The sequence shown here is derived from an EMBL/GenBank/DDBJ whole genome shotgun (WGS) entry which is preliminary data.</text>
</comment>
<keyword evidence="3" id="KW-1185">Reference proteome</keyword>
<name>A0A2W7RHY9_9BACT</name>
<sequence length="138" mass="15427">MKKWVFVIGALFIIAIACKKSNNTSPAFIGAWQWQYSVGGINVQTISAGSATVVIQFKSDSTYRILRNDTLMDSGVFQVSVNSNGQQILKLSGIVHTPIFSMPNGLAFVIQQNQLIAEDYLVADGFKHYFKYYPYYVL</sequence>
<dbReference type="Proteomes" id="UP000249720">
    <property type="component" value="Unassembled WGS sequence"/>
</dbReference>
<dbReference type="PROSITE" id="PS51257">
    <property type="entry name" value="PROKAR_LIPOPROTEIN"/>
    <property type="match status" value="1"/>
</dbReference>
<organism evidence="2 3">
    <name type="scientific">Hydrotalea sandarakina</name>
    <dbReference type="NCBI Taxonomy" id="1004304"/>
    <lineage>
        <taxon>Bacteria</taxon>
        <taxon>Pseudomonadati</taxon>
        <taxon>Bacteroidota</taxon>
        <taxon>Chitinophagia</taxon>
        <taxon>Chitinophagales</taxon>
        <taxon>Chitinophagaceae</taxon>
        <taxon>Hydrotalea</taxon>
    </lineage>
</organism>
<evidence type="ECO:0000313" key="2">
    <source>
        <dbReference type="EMBL" id="PZX60518.1"/>
    </source>
</evidence>
<evidence type="ECO:0000313" key="3">
    <source>
        <dbReference type="Proteomes" id="UP000249720"/>
    </source>
</evidence>
<reference evidence="2 3" key="1">
    <citation type="submission" date="2018-06" db="EMBL/GenBank/DDBJ databases">
        <title>Genomic Encyclopedia of Archaeal and Bacterial Type Strains, Phase II (KMG-II): from individual species to whole genera.</title>
        <authorList>
            <person name="Goeker M."/>
        </authorList>
    </citation>
    <scope>NUCLEOTIDE SEQUENCE [LARGE SCALE GENOMIC DNA]</scope>
    <source>
        <strain evidence="2 3">DSM 23241</strain>
    </source>
</reference>
<accession>A0A2W7RHY9</accession>
<proteinExistence type="predicted"/>
<feature type="chain" id="PRO_5016066139" description="Lipocalin-like protein" evidence="1">
    <location>
        <begin position="20"/>
        <end position="138"/>
    </location>
</feature>
<evidence type="ECO:0008006" key="4">
    <source>
        <dbReference type="Google" id="ProtNLM"/>
    </source>
</evidence>
<dbReference type="EMBL" id="QKZV01000010">
    <property type="protein sequence ID" value="PZX60518.1"/>
    <property type="molecule type" value="Genomic_DNA"/>
</dbReference>